<evidence type="ECO:0000313" key="1">
    <source>
        <dbReference type="EMBL" id="MER2251494.1"/>
    </source>
</evidence>
<name>A0ABV1QQ08_9HYPH</name>
<protein>
    <submittedName>
        <fullName evidence="1">Uncharacterized protein</fullName>
    </submittedName>
</protein>
<keyword evidence="2" id="KW-1185">Reference proteome</keyword>
<comment type="caution">
    <text evidence="1">The sequence shown here is derived from an EMBL/GenBank/DDBJ whole genome shotgun (WGS) entry which is preliminary data.</text>
</comment>
<evidence type="ECO:0000313" key="2">
    <source>
        <dbReference type="Proteomes" id="UP001480955"/>
    </source>
</evidence>
<dbReference type="RefSeq" id="WP_350395875.1">
    <property type="nucleotide sequence ID" value="NZ_JBELQE010000085.1"/>
</dbReference>
<dbReference type="Proteomes" id="UP001480955">
    <property type="component" value="Unassembled WGS sequence"/>
</dbReference>
<sequence>MILMVGTGDATARQGHSTPRLKTYATWKMPWQLSLSSAASRAKGERTIVARLPKYGKVRGTRVALRYVFAPLPKTPGRNSLVRACRSTVAQSARKLGAVRIDAASAGPERRTRSGSVAKVGFRLIYASHNTRENYEVRQGVLTCRADRAGKIVDAYA</sequence>
<proteinExistence type="predicted"/>
<dbReference type="EMBL" id="JBELQE010000085">
    <property type="protein sequence ID" value="MER2251494.1"/>
    <property type="molecule type" value="Genomic_DNA"/>
</dbReference>
<gene>
    <name evidence="1" type="ORF">ABS772_16375</name>
</gene>
<reference evidence="1 2" key="1">
    <citation type="submission" date="2024-06" db="EMBL/GenBank/DDBJ databases">
        <authorList>
            <person name="Campbell A.G."/>
        </authorList>
    </citation>
    <scope>NUCLEOTIDE SEQUENCE [LARGE SCALE GENOMIC DNA]</scope>
    <source>
        <strain evidence="1 2">EM12</strain>
    </source>
</reference>
<organism evidence="1 2">
    <name type="scientific">Methylorubrum podarium</name>
    <dbReference type="NCBI Taxonomy" id="200476"/>
    <lineage>
        <taxon>Bacteria</taxon>
        <taxon>Pseudomonadati</taxon>
        <taxon>Pseudomonadota</taxon>
        <taxon>Alphaproteobacteria</taxon>
        <taxon>Hyphomicrobiales</taxon>
        <taxon>Methylobacteriaceae</taxon>
        <taxon>Methylorubrum</taxon>
    </lineage>
</organism>
<accession>A0ABV1QQ08</accession>